<protein>
    <recommendedName>
        <fullName evidence="2">DNA replication regulator Sld3 C-terminal domain-containing protein</fullName>
    </recommendedName>
</protein>
<feature type="compositionally biased region" description="Basic and acidic residues" evidence="1">
    <location>
        <begin position="786"/>
        <end position="816"/>
    </location>
</feature>
<dbReference type="Pfam" id="PF08639">
    <property type="entry name" value="Sld3_STD"/>
    <property type="match status" value="1"/>
</dbReference>
<evidence type="ECO:0000256" key="1">
    <source>
        <dbReference type="SAM" id="MobiDB-lite"/>
    </source>
</evidence>
<feature type="compositionally biased region" description="Basic and acidic residues" evidence="1">
    <location>
        <begin position="493"/>
        <end position="502"/>
    </location>
</feature>
<reference evidence="3" key="2">
    <citation type="journal article" name="BMC Genomics">
        <title>New genome assemblies reveal patterns of domestication and adaptation across Brettanomyces (Dekkera) species.</title>
        <authorList>
            <person name="Roach M.J."/>
            <person name="Borneman A.R."/>
        </authorList>
    </citation>
    <scope>NUCLEOTIDE SEQUENCE</scope>
    <source>
        <strain evidence="3">UCD 2041</strain>
    </source>
</reference>
<reference evidence="3" key="1">
    <citation type="submission" date="2020-10" db="EMBL/GenBank/DDBJ databases">
        <authorList>
            <person name="Palmer J.M."/>
        </authorList>
    </citation>
    <scope>NUCLEOTIDE SEQUENCE</scope>
    <source>
        <strain evidence="3">UCD 2041</strain>
    </source>
</reference>
<dbReference type="InterPro" id="IPR042511">
    <property type="entry name" value="Sld3"/>
</dbReference>
<proteinExistence type="predicted"/>
<accession>A0A871R780</accession>
<dbReference type="RefSeq" id="XP_041138846.1">
    <property type="nucleotide sequence ID" value="XM_041281055.1"/>
</dbReference>
<feature type="domain" description="DNA replication regulator Sld3 C-terminal" evidence="2">
    <location>
        <begin position="202"/>
        <end position="679"/>
    </location>
</feature>
<dbReference type="GeneID" id="64574454"/>
<dbReference type="GO" id="GO:0006270">
    <property type="term" value="P:DNA replication initiation"/>
    <property type="evidence" value="ECO:0007669"/>
    <property type="project" value="InterPro"/>
</dbReference>
<dbReference type="KEGG" id="bbrx:BRETT_002530"/>
<dbReference type="PANTHER" id="PTHR28067">
    <property type="entry name" value="DNA REPLICATION REGULATOR SLD3"/>
    <property type="match status" value="1"/>
</dbReference>
<dbReference type="PANTHER" id="PTHR28067:SF1">
    <property type="entry name" value="DNA REPLICATION REGULATOR SLD3"/>
    <property type="match status" value="1"/>
</dbReference>
<feature type="compositionally biased region" description="Basic residues" evidence="1">
    <location>
        <begin position="817"/>
        <end position="828"/>
    </location>
</feature>
<dbReference type="GO" id="GO:0031261">
    <property type="term" value="C:DNA replication preinitiation complex"/>
    <property type="evidence" value="ECO:0007669"/>
    <property type="project" value="TreeGrafter"/>
</dbReference>
<evidence type="ECO:0000259" key="2">
    <source>
        <dbReference type="Pfam" id="PF08639"/>
    </source>
</evidence>
<feature type="region of interest" description="Disordered" evidence="1">
    <location>
        <begin position="482"/>
        <end position="502"/>
    </location>
</feature>
<organism evidence="3 4">
    <name type="scientific">Dekkera bruxellensis</name>
    <name type="common">Brettanomyces custersii</name>
    <dbReference type="NCBI Taxonomy" id="5007"/>
    <lineage>
        <taxon>Eukaryota</taxon>
        <taxon>Fungi</taxon>
        <taxon>Dikarya</taxon>
        <taxon>Ascomycota</taxon>
        <taxon>Saccharomycotina</taxon>
        <taxon>Pichiomycetes</taxon>
        <taxon>Pichiales</taxon>
        <taxon>Pichiaceae</taxon>
        <taxon>Brettanomyces</taxon>
    </lineage>
</organism>
<dbReference type="Proteomes" id="UP000663131">
    <property type="component" value="Chromosome 9"/>
</dbReference>
<evidence type="ECO:0000313" key="4">
    <source>
        <dbReference type="Proteomes" id="UP000663131"/>
    </source>
</evidence>
<dbReference type="Gene3D" id="1.20.58.2130">
    <property type="match status" value="1"/>
</dbReference>
<dbReference type="AlphaFoldDB" id="A0A871R780"/>
<dbReference type="OrthoDB" id="5395343at2759"/>
<evidence type="ECO:0000313" key="3">
    <source>
        <dbReference type="EMBL" id="QOU22353.1"/>
    </source>
</evidence>
<dbReference type="InterPro" id="IPR013948">
    <property type="entry name" value="DNA_replication_reg_Sld3_C"/>
</dbReference>
<sequence>MSPLELPSFLVYPSSKTTRKLKAAVKPIKVAYLHELQIRCSELFGGLLQKKEKLIDIIIPSSNIRELLNKYVSAKHSGAIGYFVSIQPEGSVQKRFGIIIPGPTKPMWTVFYINVKKLNGSFDTDTCFKLLPSEYIQDSHSLILNHCDLTASSKKFFEEVFSNNPSNVSEPYSASFSMKLPKANLDNRDTKLLEESLKTIDPGEYLANSYFSTLYEGRIPLPFFPKSTLPRIHVLAHSNTKLVKECITKFLITSMSFFDKRHIFVQIINDDEFDLEHFKSKWMDLNSMLHPSELEFRREFFDSICSDSASFNREKVSSLLTKLKIKEAKLQVLLLLEILHILNQDGSSNTSDKPREKKPDITKKRVKIRKRNRSHLVGHKKRLLPTFIGTVIPVNTHFSTDLRSLNSSKNSELPLDVKKVKLLIRNWFDRLCVWEAVLGISEKSEGSSFSFLKSAVIPFYAKKHHRLLKELVTRSRGLKLDNKKNKSTKLRQHSVDHKMDESDKMSTFDYKQGLITDNPNQFLSRDNNIHPSERQHRKNLQTGRYIPHLARRASSLAGLKDLKINRNHSFAAHEDFSRKTFEMVRSTSFSQMIRHSSQNLKETLAKRTISLHEKIFDHRKKRRLVAPKTKFKETASPAKEVTEIEATPLKKRRHLLKVRKESQLKPVPEISVHSSSPIIGATPIKLSKEPNVEENIVINSSPMDSSPLNLLHSQHDISMTSPLKNSIIMSESSTQNIDESLGQDVDKQRTCSEGHIENQNENQNENHDHSEDGSFSTLFSSPLRPIRGETQRIDDVENNHEELKEEEGSKNLERFLHPKPTRRRLQFD</sequence>
<name>A0A871R780_DEKBR</name>
<feature type="region of interest" description="Disordered" evidence="1">
    <location>
        <begin position="757"/>
        <end position="828"/>
    </location>
</feature>
<dbReference type="EMBL" id="CP063137">
    <property type="protein sequence ID" value="QOU22353.1"/>
    <property type="molecule type" value="Genomic_DNA"/>
</dbReference>
<gene>
    <name evidence="3" type="ORF">BRETT_002530</name>
</gene>
<feature type="compositionally biased region" description="Basic and acidic residues" evidence="1">
    <location>
        <begin position="757"/>
        <end position="772"/>
    </location>
</feature>